<accession>A0ABU0MT24</accession>
<evidence type="ECO:0000313" key="2">
    <source>
        <dbReference type="Proteomes" id="UP001244552"/>
    </source>
</evidence>
<dbReference type="RefSeq" id="WP_209989575.1">
    <property type="nucleotide sequence ID" value="NZ_JAGINO010000029.1"/>
</dbReference>
<proteinExistence type="predicted"/>
<comment type="caution">
    <text evidence="1">The sequence shown here is derived from an EMBL/GenBank/DDBJ whole genome shotgun (WGS) entry which is preliminary data.</text>
</comment>
<protein>
    <submittedName>
        <fullName evidence="1">Uncharacterized protein</fullName>
    </submittedName>
</protein>
<dbReference type="EMBL" id="JAUSVU010000029">
    <property type="protein sequence ID" value="MDQ0536620.1"/>
    <property type="molecule type" value="Genomic_DNA"/>
</dbReference>
<keyword evidence="2" id="KW-1185">Reference proteome</keyword>
<name>A0ABU0MT24_9PROT</name>
<organism evidence="1 2">
    <name type="scientific">Azospirillum picis</name>
    <dbReference type="NCBI Taxonomy" id="488438"/>
    <lineage>
        <taxon>Bacteria</taxon>
        <taxon>Pseudomonadati</taxon>
        <taxon>Pseudomonadota</taxon>
        <taxon>Alphaproteobacteria</taxon>
        <taxon>Rhodospirillales</taxon>
        <taxon>Azospirillaceae</taxon>
        <taxon>Azospirillum</taxon>
    </lineage>
</organism>
<reference evidence="1 2" key="1">
    <citation type="submission" date="2023-07" db="EMBL/GenBank/DDBJ databases">
        <title>Genomic Encyclopedia of Type Strains, Phase IV (KMG-IV): sequencing the most valuable type-strain genomes for metagenomic binning, comparative biology and taxonomic classification.</title>
        <authorList>
            <person name="Goeker M."/>
        </authorList>
    </citation>
    <scope>NUCLEOTIDE SEQUENCE [LARGE SCALE GENOMIC DNA]</scope>
    <source>
        <strain evidence="1 2">DSM 19922</strain>
    </source>
</reference>
<gene>
    <name evidence="1" type="ORF">QO018_005517</name>
</gene>
<evidence type="ECO:0000313" key="1">
    <source>
        <dbReference type="EMBL" id="MDQ0536620.1"/>
    </source>
</evidence>
<sequence length="61" mass="7502">MEYFLSRITTMLELLEEQRCRRAEFLLKSEIMILQSTNMIRKSRRIVEDFHEAPDRGRTRR</sequence>
<dbReference type="Proteomes" id="UP001244552">
    <property type="component" value="Unassembled WGS sequence"/>
</dbReference>